<evidence type="ECO:0000256" key="8">
    <source>
        <dbReference type="RuleBase" id="RU366017"/>
    </source>
</evidence>
<dbReference type="EC" id="2.4.1.-" evidence="8"/>
<dbReference type="GO" id="GO:0005737">
    <property type="term" value="C:cytoplasm"/>
    <property type="evidence" value="ECO:0007669"/>
    <property type="project" value="TreeGrafter"/>
</dbReference>
<dbReference type="Proteomes" id="UP000076502">
    <property type="component" value="Unassembled WGS sequence"/>
</dbReference>
<dbReference type="OrthoDB" id="6433308at2759"/>
<dbReference type="PANTHER" id="PTHR21461:SF87">
    <property type="entry name" value="GH12965P"/>
    <property type="match status" value="1"/>
</dbReference>
<reference evidence="9 10" key="1">
    <citation type="submission" date="2015-07" db="EMBL/GenBank/DDBJ databases">
        <title>The genome of Dufourea novaeangliae.</title>
        <authorList>
            <person name="Pan H."/>
            <person name="Kapheim K."/>
        </authorList>
    </citation>
    <scope>NUCLEOTIDE SEQUENCE [LARGE SCALE GENOMIC DNA]</scope>
    <source>
        <strain evidence="9">0120121106</strain>
        <tissue evidence="9">Whole body</tissue>
    </source>
</reference>
<comment type="subcellular location">
    <subcellularLocation>
        <location evidence="1">Membrane</location>
        <topology evidence="1">Single-pass membrane protein</topology>
    </subcellularLocation>
</comment>
<keyword evidence="4 8" id="KW-0808">Transferase</keyword>
<dbReference type="InterPro" id="IPR008166">
    <property type="entry name" value="Glyco_transf_92"/>
</dbReference>
<proteinExistence type="inferred from homology"/>
<evidence type="ECO:0000256" key="7">
    <source>
        <dbReference type="ARBA" id="ARBA00023136"/>
    </source>
</evidence>
<dbReference type="GO" id="GO:0016020">
    <property type="term" value="C:membrane"/>
    <property type="evidence" value="ECO:0007669"/>
    <property type="project" value="UniProtKB-SubCell"/>
</dbReference>
<dbReference type="Pfam" id="PF01697">
    <property type="entry name" value="Glyco_transf_92"/>
    <property type="match status" value="1"/>
</dbReference>
<dbReference type="EMBL" id="KQ434904">
    <property type="protein sequence ID" value="KZC11187.1"/>
    <property type="molecule type" value="Genomic_DNA"/>
</dbReference>
<evidence type="ECO:0000313" key="9">
    <source>
        <dbReference type="EMBL" id="KZC11187.1"/>
    </source>
</evidence>
<keyword evidence="10" id="KW-1185">Reference proteome</keyword>
<dbReference type="GO" id="GO:0016757">
    <property type="term" value="F:glycosyltransferase activity"/>
    <property type="evidence" value="ECO:0007669"/>
    <property type="project" value="UniProtKB-UniRule"/>
</dbReference>
<evidence type="ECO:0000313" key="10">
    <source>
        <dbReference type="Proteomes" id="UP000076502"/>
    </source>
</evidence>
<accession>A0A154PHA5</accession>
<evidence type="ECO:0000256" key="1">
    <source>
        <dbReference type="ARBA" id="ARBA00004167"/>
    </source>
</evidence>
<protein>
    <recommendedName>
        <fullName evidence="8">Glycosyltransferase family 92 protein</fullName>
        <ecNumber evidence="8">2.4.1.-</ecNumber>
    </recommendedName>
</protein>
<dbReference type="PANTHER" id="PTHR21461">
    <property type="entry name" value="GLYCOSYLTRANSFERASE FAMILY 92 PROTEIN"/>
    <property type="match status" value="1"/>
</dbReference>
<dbReference type="OMA" id="YVNFFGR"/>
<dbReference type="AlphaFoldDB" id="A0A154PHA5"/>
<keyword evidence="5 8" id="KW-0812">Transmembrane</keyword>
<evidence type="ECO:0000256" key="3">
    <source>
        <dbReference type="ARBA" id="ARBA00022676"/>
    </source>
</evidence>
<keyword evidence="6 8" id="KW-1133">Transmembrane helix</keyword>
<name>A0A154PHA5_DUFNO</name>
<keyword evidence="7 8" id="KW-0472">Membrane</keyword>
<evidence type="ECO:0000256" key="6">
    <source>
        <dbReference type="ARBA" id="ARBA00022989"/>
    </source>
</evidence>
<evidence type="ECO:0000256" key="2">
    <source>
        <dbReference type="ARBA" id="ARBA00007647"/>
    </source>
</evidence>
<evidence type="ECO:0000256" key="5">
    <source>
        <dbReference type="ARBA" id="ARBA00022692"/>
    </source>
</evidence>
<evidence type="ECO:0000256" key="4">
    <source>
        <dbReference type="ARBA" id="ARBA00022679"/>
    </source>
</evidence>
<comment type="similarity">
    <text evidence="2 8">Belongs to the glycosyltransferase 92 family.</text>
</comment>
<keyword evidence="3 8" id="KW-0328">Glycosyltransferase</keyword>
<sequence>MRNYYQAALAITAVVSLVSLLFYRHEYNKLRYVLEVFNYFGKPNQKNVETNCTNNVSTFSKPNMKFEVPTSSWQRLENDLYVYSAYNIHDTEVQVIGFGLPSSIQDMQCIIFFENEIKPTLGSFKYIPINSNLSGTNTDKSFYSGYYFYCHYTKNKIPVGITFLTKSNININDAPILAIKSDRYNSNYTNVGVCVTPPLIKPMHSSEMIAFINFHDIIGMDNFIVYDFGISNDFNSQLKELSKSQNPQWKFTYTVVPWNFPFSGIHPNIIKDLIQADCLYRTYNKVMYTISLSWEEYVVPRYHHSLVELMTDFKQSKMKADRYKIKSLTFCTQQIDNAHTKNTRFTVFKKTYFESSIIDNRPIYIYNTDEVFKKDNIYIREIGKDLITLNRYKHCFEKPNPNADNEDTSILRFMEDIQDSPMYRKFILNTR</sequence>
<feature type="transmembrane region" description="Helical" evidence="8">
    <location>
        <begin position="6"/>
        <end position="23"/>
    </location>
</feature>
<gene>
    <name evidence="9" type="ORF">WN55_02601</name>
</gene>
<organism evidence="9 10">
    <name type="scientific">Dufourea novaeangliae</name>
    <name type="common">Sweat bee</name>
    <dbReference type="NCBI Taxonomy" id="178035"/>
    <lineage>
        <taxon>Eukaryota</taxon>
        <taxon>Metazoa</taxon>
        <taxon>Ecdysozoa</taxon>
        <taxon>Arthropoda</taxon>
        <taxon>Hexapoda</taxon>
        <taxon>Insecta</taxon>
        <taxon>Pterygota</taxon>
        <taxon>Neoptera</taxon>
        <taxon>Endopterygota</taxon>
        <taxon>Hymenoptera</taxon>
        <taxon>Apocrita</taxon>
        <taxon>Aculeata</taxon>
        <taxon>Apoidea</taxon>
        <taxon>Anthophila</taxon>
        <taxon>Halictidae</taxon>
        <taxon>Rophitinae</taxon>
        <taxon>Dufourea</taxon>
    </lineage>
</organism>